<keyword evidence="8" id="KW-1185">Reference proteome</keyword>
<dbReference type="GO" id="GO:0099604">
    <property type="term" value="F:ligand-gated calcium channel activity"/>
    <property type="evidence" value="ECO:0007669"/>
    <property type="project" value="TreeGrafter"/>
</dbReference>
<feature type="domain" description="TRPM-like" evidence="6">
    <location>
        <begin position="49"/>
        <end position="168"/>
    </location>
</feature>
<keyword evidence="4 5" id="KW-0472">Membrane</keyword>
<keyword evidence="3 5" id="KW-1133">Transmembrane helix</keyword>
<evidence type="ECO:0000256" key="4">
    <source>
        <dbReference type="ARBA" id="ARBA00023136"/>
    </source>
</evidence>
<feature type="non-terminal residue" evidence="7">
    <location>
        <position position="502"/>
    </location>
</feature>
<dbReference type="InterPro" id="IPR050927">
    <property type="entry name" value="TRPM"/>
</dbReference>
<evidence type="ECO:0000256" key="2">
    <source>
        <dbReference type="ARBA" id="ARBA00022692"/>
    </source>
</evidence>
<comment type="subcellular location">
    <subcellularLocation>
        <location evidence="1">Membrane</location>
        <topology evidence="1">Multi-pass membrane protein</topology>
    </subcellularLocation>
</comment>
<proteinExistence type="predicted"/>
<dbReference type="GO" id="GO:0005886">
    <property type="term" value="C:plasma membrane"/>
    <property type="evidence" value="ECO:0007669"/>
    <property type="project" value="TreeGrafter"/>
</dbReference>
<protein>
    <recommendedName>
        <fullName evidence="6">TRPM-like domain-containing protein</fullName>
    </recommendedName>
</protein>
<evidence type="ECO:0000259" key="6">
    <source>
        <dbReference type="Pfam" id="PF25508"/>
    </source>
</evidence>
<feature type="transmembrane region" description="Helical" evidence="5">
    <location>
        <begin position="234"/>
        <end position="257"/>
    </location>
</feature>
<organism evidence="7 8">
    <name type="scientific">Mytilus galloprovincialis</name>
    <name type="common">Mediterranean mussel</name>
    <dbReference type="NCBI Taxonomy" id="29158"/>
    <lineage>
        <taxon>Eukaryota</taxon>
        <taxon>Metazoa</taxon>
        <taxon>Spiralia</taxon>
        <taxon>Lophotrochozoa</taxon>
        <taxon>Mollusca</taxon>
        <taxon>Bivalvia</taxon>
        <taxon>Autobranchia</taxon>
        <taxon>Pteriomorphia</taxon>
        <taxon>Mytilida</taxon>
        <taxon>Mytiloidea</taxon>
        <taxon>Mytilidae</taxon>
        <taxon>Mytilinae</taxon>
        <taxon>Mytilus</taxon>
    </lineage>
</organism>
<dbReference type="Proteomes" id="UP000596742">
    <property type="component" value="Unassembled WGS sequence"/>
</dbReference>
<dbReference type="PANTHER" id="PTHR13800:SF12">
    <property type="entry name" value="TRANSIENT RECEPTOR POTENTIAL CATION CHANNEL SUBFAMILY M MEMBER-LIKE 2"/>
    <property type="match status" value="1"/>
</dbReference>
<gene>
    <name evidence="7" type="ORF">MGAL_10B003376</name>
</gene>
<sequence>GVSATRCRNIWCTCNNHSNQVCKMISDPEVTNNARQLCSILLTSSEIADRDKGKNEEADRDKGKNEDLSKDLYQDLLAWALFANRKELAGVFWSKCENPLLTAIMASSVLKNMATKVHTGKDRKLHEDLTQHSRLFEKRALELQNILYDEDEKGCMSLVNSVDDIWGMSVGPIECAYENGMVDVIGHPCVQRLLSKIWYNDSAVQFPQWFKSLCCYGRGHRRFENMKKAWSSPAMTFAVHYFVVLVLLVIYSAFILMDIKSENALRGIGAYEFMLHFWILLDLLEEVLLLKELIQFSWILFIFIMCAGVLYHSNMYPHHYDMWPSHGTGAHYWRLWKIMSLPYWQIYGELFLDDLKGENNSNGSCTFIQSEWESDPSIERCVEYDWAIMIIAAIYMLLSNLLLVNLVIALFSYRFEEVQNNSDRLWKFWRYSIISDYSKRFPIPLNVPLHIFDVIRTLYRPKRAYDHKKCIDGTCLPFDLLIDIQSKHAARCLFEEKNEKTP</sequence>
<dbReference type="Pfam" id="PF25508">
    <property type="entry name" value="TRPM2"/>
    <property type="match status" value="1"/>
</dbReference>
<comment type="caution">
    <text evidence="7">The sequence shown here is derived from an EMBL/GenBank/DDBJ whole genome shotgun (WGS) entry which is preliminary data.</text>
</comment>
<evidence type="ECO:0000256" key="5">
    <source>
        <dbReference type="SAM" id="Phobius"/>
    </source>
</evidence>
<dbReference type="AlphaFoldDB" id="A0A8B6DBF5"/>
<evidence type="ECO:0000256" key="1">
    <source>
        <dbReference type="ARBA" id="ARBA00004141"/>
    </source>
</evidence>
<evidence type="ECO:0000313" key="7">
    <source>
        <dbReference type="EMBL" id="VDI16856.1"/>
    </source>
</evidence>
<feature type="transmembrane region" description="Helical" evidence="5">
    <location>
        <begin position="293"/>
        <end position="313"/>
    </location>
</feature>
<dbReference type="OrthoDB" id="10029073at2759"/>
<reference evidence="7" key="1">
    <citation type="submission" date="2018-11" db="EMBL/GenBank/DDBJ databases">
        <authorList>
            <person name="Alioto T."/>
            <person name="Alioto T."/>
        </authorList>
    </citation>
    <scope>NUCLEOTIDE SEQUENCE</scope>
</reference>
<name>A0A8B6DBF5_MYTGA</name>
<accession>A0A8B6DBF5</accession>
<keyword evidence="2 5" id="KW-0812">Transmembrane</keyword>
<feature type="transmembrane region" description="Helical" evidence="5">
    <location>
        <begin position="386"/>
        <end position="411"/>
    </location>
</feature>
<evidence type="ECO:0000256" key="3">
    <source>
        <dbReference type="ARBA" id="ARBA00022989"/>
    </source>
</evidence>
<evidence type="ECO:0000313" key="8">
    <source>
        <dbReference type="Proteomes" id="UP000596742"/>
    </source>
</evidence>
<dbReference type="InterPro" id="IPR057366">
    <property type="entry name" value="TRPM-like"/>
</dbReference>
<dbReference type="EMBL" id="UYJE01003131">
    <property type="protein sequence ID" value="VDI16856.1"/>
    <property type="molecule type" value="Genomic_DNA"/>
</dbReference>
<dbReference type="PANTHER" id="PTHR13800">
    <property type="entry name" value="TRANSIENT RECEPTOR POTENTIAL CATION CHANNEL, SUBFAMILY M, MEMBER 6"/>
    <property type="match status" value="1"/>
</dbReference>
<feature type="transmembrane region" description="Helical" evidence="5">
    <location>
        <begin position="263"/>
        <end position="281"/>
    </location>
</feature>